<evidence type="ECO:0000313" key="1">
    <source>
        <dbReference type="EMBL" id="BCB76508.1"/>
    </source>
</evidence>
<evidence type="ECO:0000313" key="2">
    <source>
        <dbReference type="Proteomes" id="UP000502508"/>
    </source>
</evidence>
<dbReference type="KEGG" id="pfla:Pflav_029180"/>
<dbReference type="Gene3D" id="3.30.450.150">
    <property type="entry name" value="Haem-degrading domain"/>
    <property type="match status" value="1"/>
</dbReference>
<dbReference type="Proteomes" id="UP000502508">
    <property type="component" value="Chromosome"/>
</dbReference>
<dbReference type="InterPro" id="IPR052517">
    <property type="entry name" value="GlcG_carb_metab_protein"/>
</dbReference>
<dbReference type="RefSeq" id="WP_173036537.1">
    <property type="nucleotide sequence ID" value="NZ_AP022870.1"/>
</dbReference>
<reference evidence="1 2" key="2">
    <citation type="submission" date="2020-03" db="EMBL/GenBank/DDBJ databases">
        <authorList>
            <person name="Ichikawa N."/>
            <person name="Kimura A."/>
            <person name="Kitahashi Y."/>
            <person name="Uohara A."/>
        </authorList>
    </citation>
    <scope>NUCLEOTIDE SEQUENCE [LARGE SCALE GENOMIC DNA]</scope>
    <source>
        <strain evidence="1 2">NBRC 107702</strain>
    </source>
</reference>
<organism evidence="1 2">
    <name type="scientific">Phytohabitans flavus</name>
    <dbReference type="NCBI Taxonomy" id="1076124"/>
    <lineage>
        <taxon>Bacteria</taxon>
        <taxon>Bacillati</taxon>
        <taxon>Actinomycetota</taxon>
        <taxon>Actinomycetes</taxon>
        <taxon>Micromonosporales</taxon>
        <taxon>Micromonosporaceae</taxon>
    </lineage>
</organism>
<dbReference type="AlphaFoldDB" id="A0A6F8XRY2"/>
<dbReference type="PANTHER" id="PTHR34309">
    <property type="entry name" value="SLR1406 PROTEIN"/>
    <property type="match status" value="1"/>
</dbReference>
<proteinExistence type="predicted"/>
<dbReference type="PANTHER" id="PTHR34309:SF1">
    <property type="entry name" value="PROTEIN GLCG"/>
    <property type="match status" value="1"/>
</dbReference>
<keyword evidence="2" id="KW-1185">Reference proteome</keyword>
<sequence length="140" mass="13815">MSRQITTIDYETAQRVVAAVIDEATGRQVAMAVVVTDPAGDPVAVARMDGANAVAFRLAVDKAYTAVAFGAPSHNWAEATAPGGADWGMANAAGGRILVLPGGLPIRVGGQVIGAVGVSGAAPSVDLACAEAGCAVLAAE</sequence>
<dbReference type="EMBL" id="AP022870">
    <property type="protein sequence ID" value="BCB76508.1"/>
    <property type="molecule type" value="Genomic_DNA"/>
</dbReference>
<dbReference type="SUPFAM" id="SSF143744">
    <property type="entry name" value="GlcG-like"/>
    <property type="match status" value="1"/>
</dbReference>
<reference evidence="1 2" key="1">
    <citation type="submission" date="2020-03" db="EMBL/GenBank/DDBJ databases">
        <title>Whole genome shotgun sequence of Phytohabitans flavus NBRC 107702.</title>
        <authorList>
            <person name="Komaki H."/>
            <person name="Tamura T."/>
        </authorList>
    </citation>
    <scope>NUCLEOTIDE SEQUENCE [LARGE SCALE GENOMIC DNA]</scope>
    <source>
        <strain evidence="1 2">NBRC 107702</strain>
    </source>
</reference>
<dbReference type="InterPro" id="IPR005624">
    <property type="entry name" value="PduO/GlcC-like"/>
</dbReference>
<dbReference type="InterPro" id="IPR038084">
    <property type="entry name" value="PduO/GlcC-like_sf"/>
</dbReference>
<dbReference type="Pfam" id="PF03928">
    <property type="entry name" value="HbpS-like"/>
    <property type="match status" value="1"/>
</dbReference>
<gene>
    <name evidence="1" type="ORF">Pflav_029180</name>
</gene>
<accession>A0A6F8XRY2</accession>
<name>A0A6F8XRY2_9ACTN</name>
<protein>
    <submittedName>
        <fullName evidence="1">DNA polymerase III subunit delta</fullName>
    </submittedName>
</protein>